<organism evidence="2 3">
    <name type="scientific">Pseudomonas veronii</name>
    <dbReference type="NCBI Taxonomy" id="76761"/>
    <lineage>
        <taxon>Bacteria</taxon>
        <taxon>Pseudomonadati</taxon>
        <taxon>Pseudomonadota</taxon>
        <taxon>Gammaproteobacteria</taxon>
        <taxon>Pseudomonadales</taxon>
        <taxon>Pseudomonadaceae</taxon>
        <taxon>Pseudomonas</taxon>
    </lineage>
</organism>
<name>A0A432BHX8_PSEVE</name>
<dbReference type="PANTHER" id="PTHR36920">
    <property type="match status" value="1"/>
</dbReference>
<evidence type="ECO:0000313" key="2">
    <source>
        <dbReference type="EMBL" id="KAA6185560.1"/>
    </source>
</evidence>
<evidence type="ECO:0000256" key="1">
    <source>
        <dbReference type="SAM" id="SignalP"/>
    </source>
</evidence>
<dbReference type="PANTHER" id="PTHR36920:SF1">
    <property type="entry name" value="OUTER MEMBRANE PROTEIN W"/>
    <property type="match status" value="1"/>
</dbReference>
<gene>
    <name evidence="2" type="ORF">F3K53_04730</name>
</gene>
<reference evidence="2 3" key="1">
    <citation type="submission" date="2019-09" db="EMBL/GenBank/DDBJ databases">
        <title>Genomic sequencing of 4 copper resistant soil isolates.</title>
        <authorList>
            <person name="Havryliuk O."/>
        </authorList>
    </citation>
    <scope>NUCLEOTIDE SEQUENCE [LARGE SCALE GENOMIC DNA]</scope>
    <source>
        <strain evidence="2 3">UKR4</strain>
    </source>
</reference>
<protein>
    <submittedName>
        <fullName evidence="2">OmpW family protein</fullName>
    </submittedName>
</protein>
<accession>A0A432BHX8</accession>
<evidence type="ECO:0000313" key="3">
    <source>
        <dbReference type="Proteomes" id="UP000323909"/>
    </source>
</evidence>
<dbReference type="Gene3D" id="2.40.160.20">
    <property type="match status" value="1"/>
</dbReference>
<dbReference type="InterPro" id="IPR011250">
    <property type="entry name" value="OMP/PagP_B-barrel"/>
</dbReference>
<dbReference type="SUPFAM" id="SSF56925">
    <property type="entry name" value="OMPA-like"/>
    <property type="match status" value="1"/>
</dbReference>
<comment type="caution">
    <text evidence="2">The sequence shown here is derived from an EMBL/GenBank/DDBJ whole genome shotgun (WGS) entry which is preliminary data.</text>
</comment>
<dbReference type="GO" id="GO:0019867">
    <property type="term" value="C:outer membrane"/>
    <property type="evidence" value="ECO:0007669"/>
    <property type="project" value="InterPro"/>
</dbReference>
<feature type="signal peptide" evidence="1">
    <location>
        <begin position="1"/>
        <end position="25"/>
    </location>
</feature>
<dbReference type="Pfam" id="PF03922">
    <property type="entry name" value="OmpW"/>
    <property type="match status" value="1"/>
</dbReference>
<feature type="chain" id="PRO_5030092445" evidence="1">
    <location>
        <begin position="26"/>
        <end position="230"/>
    </location>
</feature>
<sequence length="230" mass="24896">MNPTIVKKLAMSILATSFVLGGASAWSGEIYSTETAGYNQGDWVASFNMSKVYVDETLGSLNVGGATVPNAAVSIGNDTTVTFDISYFISNNVALDFFVGIPAKAKFQGEKSISALGRVSEVDYGPAILSLQYHFDNFERLYPYVGLGVGRVFFFDKTDGALTSFDIKDKWAPAAQVGLRYDFGNSWMLNSDVRYIPFKTDISGTLGAAPVSTKIEIDPFILSLGASYKF</sequence>
<dbReference type="InterPro" id="IPR005618">
    <property type="entry name" value="OMPW"/>
</dbReference>
<dbReference type="AlphaFoldDB" id="A0A432BHX8"/>
<keyword evidence="1" id="KW-0732">Signal</keyword>
<dbReference type="RefSeq" id="WP_022963140.1">
    <property type="nucleotide sequence ID" value="NZ_RXYH01000019.1"/>
</dbReference>
<dbReference type="EMBL" id="VWXT01000054">
    <property type="protein sequence ID" value="KAA6185560.1"/>
    <property type="molecule type" value="Genomic_DNA"/>
</dbReference>
<proteinExistence type="predicted"/>
<dbReference type="Proteomes" id="UP000323909">
    <property type="component" value="Unassembled WGS sequence"/>
</dbReference>
<dbReference type="GO" id="GO:0055085">
    <property type="term" value="P:transmembrane transport"/>
    <property type="evidence" value="ECO:0007669"/>
    <property type="project" value="TreeGrafter"/>
</dbReference>